<sequence length="116" mass="13095">MSAPWYRQQHAVYRSWRFAAITGGVKIVTDGNFPSTREEFVPNSTLDITTETCPMTFVRVRLALDRLSPGALLEVLMKGDEPRRNVPRTAAEQGHAVLAQEDRADGVTRLLLRRKD</sequence>
<evidence type="ECO:0000256" key="1">
    <source>
        <dbReference type="ARBA" id="ARBA00008984"/>
    </source>
</evidence>
<keyword evidence="4" id="KW-1185">Reference proteome</keyword>
<dbReference type="CDD" id="cd00291">
    <property type="entry name" value="SirA_YedF_YeeD"/>
    <property type="match status" value="1"/>
</dbReference>
<dbReference type="AlphaFoldDB" id="A0A9X9X8C8"/>
<comment type="similarity">
    <text evidence="1">Belongs to the sulfur carrier protein TusA family.</text>
</comment>
<dbReference type="PANTHER" id="PTHR33279:SF19">
    <property type="entry name" value="SSL1707 PROTEIN"/>
    <property type="match status" value="1"/>
</dbReference>
<feature type="domain" description="UPF0033" evidence="2">
    <location>
        <begin position="46"/>
        <end position="70"/>
    </location>
</feature>
<dbReference type="Proteomes" id="UP001138709">
    <property type="component" value="Unassembled WGS sequence"/>
</dbReference>
<dbReference type="InterPro" id="IPR001455">
    <property type="entry name" value="TusA-like"/>
</dbReference>
<dbReference type="EMBL" id="JAAEDL010000004">
    <property type="protein sequence ID" value="MBR0679964.1"/>
    <property type="molecule type" value="Genomic_DNA"/>
</dbReference>
<proteinExistence type="inferred from homology"/>
<dbReference type="SUPFAM" id="SSF64307">
    <property type="entry name" value="SirA-like"/>
    <property type="match status" value="1"/>
</dbReference>
<evidence type="ECO:0000259" key="2">
    <source>
        <dbReference type="PROSITE" id="PS01148"/>
    </source>
</evidence>
<gene>
    <name evidence="3" type="ORF">GXW74_05660</name>
</gene>
<name>A0A9X9X8C8_9PROT</name>
<reference evidence="3" key="2">
    <citation type="journal article" date="2021" name="Syst. Appl. Microbiol.">
        <title>Roseomonas hellenica sp. nov., isolated from roots of wild-growing Alkanna tinctoria.</title>
        <authorList>
            <person name="Rat A."/>
            <person name="Naranjo H.D."/>
            <person name="Lebbe L."/>
            <person name="Cnockaert M."/>
            <person name="Krigas N."/>
            <person name="Grigoriadou K."/>
            <person name="Maloupa E."/>
            <person name="Willems A."/>
        </authorList>
    </citation>
    <scope>NUCLEOTIDE SEQUENCE</scope>
    <source>
        <strain evidence="3">LMG 31228</strain>
    </source>
</reference>
<evidence type="ECO:0000313" key="3">
    <source>
        <dbReference type="EMBL" id="MBR0679964.1"/>
    </source>
</evidence>
<dbReference type="PROSITE" id="PS01148">
    <property type="entry name" value="UPF0033"/>
    <property type="match status" value="1"/>
</dbReference>
<accession>A0A9X9X8C8</accession>
<dbReference type="PANTHER" id="PTHR33279">
    <property type="entry name" value="SULFUR CARRIER PROTEIN YEDF-RELATED"/>
    <property type="match status" value="1"/>
</dbReference>
<dbReference type="InterPro" id="IPR036868">
    <property type="entry name" value="TusA-like_sf"/>
</dbReference>
<evidence type="ECO:0000313" key="4">
    <source>
        <dbReference type="Proteomes" id="UP001138709"/>
    </source>
</evidence>
<dbReference type="Gene3D" id="3.30.110.40">
    <property type="entry name" value="TusA-like domain"/>
    <property type="match status" value="1"/>
</dbReference>
<organism evidence="3 4">
    <name type="scientific">Neoroseomonas eburnea</name>
    <dbReference type="NCBI Taxonomy" id="1346889"/>
    <lineage>
        <taxon>Bacteria</taxon>
        <taxon>Pseudomonadati</taxon>
        <taxon>Pseudomonadota</taxon>
        <taxon>Alphaproteobacteria</taxon>
        <taxon>Acetobacterales</taxon>
        <taxon>Acetobacteraceae</taxon>
        <taxon>Neoroseomonas</taxon>
    </lineage>
</organism>
<comment type="caution">
    <text evidence="3">The sequence shown here is derived from an EMBL/GenBank/DDBJ whole genome shotgun (WGS) entry which is preliminary data.</text>
</comment>
<reference evidence="3" key="1">
    <citation type="submission" date="2020-01" db="EMBL/GenBank/DDBJ databases">
        <authorList>
            <person name="Rat A."/>
        </authorList>
    </citation>
    <scope>NUCLEOTIDE SEQUENCE</scope>
    <source>
        <strain evidence="3">LMG 31228</strain>
    </source>
</reference>
<protein>
    <submittedName>
        <fullName evidence="3">Sulfurtransferase TusA family protein</fullName>
    </submittedName>
</protein>
<dbReference type="Pfam" id="PF01206">
    <property type="entry name" value="TusA"/>
    <property type="match status" value="1"/>
</dbReference>